<dbReference type="InterPro" id="IPR036938">
    <property type="entry name" value="PAP2/HPO_sf"/>
</dbReference>
<feature type="transmembrane region" description="Helical" evidence="1">
    <location>
        <begin position="154"/>
        <end position="175"/>
    </location>
</feature>
<protein>
    <recommendedName>
        <fullName evidence="2">Phosphatidic acid phosphatase type 2/haloperoxidase domain-containing protein</fullName>
    </recommendedName>
</protein>
<keyword evidence="1" id="KW-0812">Transmembrane</keyword>
<feature type="domain" description="Phosphatidic acid phosphatase type 2/haloperoxidase" evidence="2">
    <location>
        <begin position="53"/>
        <end position="169"/>
    </location>
</feature>
<dbReference type="SMART" id="SM00014">
    <property type="entry name" value="acidPPc"/>
    <property type="match status" value="1"/>
</dbReference>
<feature type="transmembrane region" description="Helical" evidence="1">
    <location>
        <begin position="126"/>
        <end position="148"/>
    </location>
</feature>
<keyword evidence="4" id="KW-1185">Reference proteome</keyword>
<evidence type="ECO:0000313" key="4">
    <source>
        <dbReference type="Proteomes" id="UP000256970"/>
    </source>
</evidence>
<keyword evidence="1" id="KW-1133">Transmembrane helix</keyword>
<reference evidence="3 4" key="1">
    <citation type="submission" date="2016-10" db="EMBL/GenBank/DDBJ databases">
        <authorList>
            <person name="Cai Z."/>
        </authorList>
    </citation>
    <scope>NUCLEOTIDE SEQUENCE [LARGE SCALE GENOMIC DNA]</scope>
</reference>
<dbReference type="Gene3D" id="1.20.144.10">
    <property type="entry name" value="Phosphatidic acid phosphatase type 2/haloperoxidase"/>
    <property type="match status" value="1"/>
</dbReference>
<dbReference type="GO" id="GO:0042392">
    <property type="term" value="F:sphingosine-1-phosphate phosphatase activity"/>
    <property type="evidence" value="ECO:0007669"/>
    <property type="project" value="TreeGrafter"/>
</dbReference>
<name>A0A383WDZ5_TETOB</name>
<evidence type="ECO:0000313" key="3">
    <source>
        <dbReference type="EMBL" id="SZX74926.1"/>
    </source>
</evidence>
<dbReference type="Proteomes" id="UP000256970">
    <property type="component" value="Unassembled WGS sequence"/>
</dbReference>
<accession>A0A383WDZ5</accession>
<organism evidence="3 4">
    <name type="scientific">Tetradesmus obliquus</name>
    <name type="common">Green alga</name>
    <name type="synonym">Acutodesmus obliquus</name>
    <dbReference type="NCBI Taxonomy" id="3088"/>
    <lineage>
        <taxon>Eukaryota</taxon>
        <taxon>Viridiplantae</taxon>
        <taxon>Chlorophyta</taxon>
        <taxon>core chlorophytes</taxon>
        <taxon>Chlorophyceae</taxon>
        <taxon>CS clade</taxon>
        <taxon>Sphaeropleales</taxon>
        <taxon>Scenedesmaceae</taxon>
        <taxon>Tetradesmus</taxon>
    </lineage>
</organism>
<dbReference type="PANTHER" id="PTHR14969:SF13">
    <property type="entry name" value="AT30094P"/>
    <property type="match status" value="1"/>
</dbReference>
<dbReference type="InterPro" id="IPR000326">
    <property type="entry name" value="PAP2/HPO"/>
</dbReference>
<evidence type="ECO:0000259" key="2">
    <source>
        <dbReference type="SMART" id="SM00014"/>
    </source>
</evidence>
<feature type="transmembrane region" description="Helical" evidence="1">
    <location>
        <begin position="20"/>
        <end position="40"/>
    </location>
</feature>
<keyword evidence="1" id="KW-0472">Membrane</keyword>
<sequence length="219" mass="23965">MDIVLKHTSLLCAQYLPGDTIGKLLAYVSLCPVLLLCFQFSKVYTRRELHEAVLFAGLLLEEGIARALKHLLKHPRPATCDMLQLCHSHGMPSSHTSMMFAYLAITSCIALQLWRRRGTVTRLMAAAEQLAVAAAAVGVGASRIYLGYHSSEQVLAGALLGCMFGVVWFCVMRLLEPEYDMLSRWQLLRQLGVKDTWGVGEPLAVEAAAVSSSSKAKSA</sequence>
<dbReference type="AlphaFoldDB" id="A0A383WDZ5"/>
<dbReference type="STRING" id="3088.A0A383WDZ5"/>
<gene>
    <name evidence="3" type="ORF">BQ4739_LOCUS15243</name>
</gene>
<dbReference type="EMBL" id="FNXT01001221">
    <property type="protein sequence ID" value="SZX74926.1"/>
    <property type="molecule type" value="Genomic_DNA"/>
</dbReference>
<dbReference type="Pfam" id="PF01569">
    <property type="entry name" value="PAP2"/>
    <property type="match status" value="1"/>
</dbReference>
<evidence type="ECO:0000256" key="1">
    <source>
        <dbReference type="SAM" id="Phobius"/>
    </source>
</evidence>
<dbReference type="PANTHER" id="PTHR14969">
    <property type="entry name" value="SPHINGOSINE-1-PHOSPHATE PHOSPHOHYDROLASE"/>
    <property type="match status" value="1"/>
</dbReference>
<proteinExistence type="predicted"/>
<dbReference type="SUPFAM" id="SSF48317">
    <property type="entry name" value="Acid phosphatase/Vanadium-dependent haloperoxidase"/>
    <property type="match status" value="1"/>
</dbReference>